<dbReference type="Proteomes" id="UP000250140">
    <property type="component" value="Unassembled WGS sequence"/>
</dbReference>
<accession>A0A8E2EQZ4</accession>
<dbReference type="AlphaFoldDB" id="A0A8E2EQZ4"/>
<evidence type="ECO:0000256" key="1">
    <source>
        <dbReference type="SAM" id="MobiDB-lite"/>
    </source>
</evidence>
<gene>
    <name evidence="2" type="ORF">AOQ84DRAFT_162745</name>
</gene>
<evidence type="ECO:0000313" key="2">
    <source>
        <dbReference type="EMBL" id="OCL03015.1"/>
    </source>
</evidence>
<proteinExistence type="predicted"/>
<evidence type="ECO:0000313" key="3">
    <source>
        <dbReference type="Proteomes" id="UP000250140"/>
    </source>
</evidence>
<keyword evidence="3" id="KW-1185">Reference proteome</keyword>
<protein>
    <submittedName>
        <fullName evidence="2">Uncharacterized protein</fullName>
    </submittedName>
</protein>
<reference evidence="2 3" key="1">
    <citation type="journal article" date="2016" name="Nat. Commun.">
        <title>Ectomycorrhizal ecology is imprinted in the genome of the dominant symbiotic fungus Cenococcum geophilum.</title>
        <authorList>
            <consortium name="DOE Joint Genome Institute"/>
            <person name="Peter M."/>
            <person name="Kohler A."/>
            <person name="Ohm R.A."/>
            <person name="Kuo A."/>
            <person name="Krutzmann J."/>
            <person name="Morin E."/>
            <person name="Arend M."/>
            <person name="Barry K.W."/>
            <person name="Binder M."/>
            <person name="Choi C."/>
            <person name="Clum A."/>
            <person name="Copeland A."/>
            <person name="Grisel N."/>
            <person name="Haridas S."/>
            <person name="Kipfer T."/>
            <person name="LaButti K."/>
            <person name="Lindquist E."/>
            <person name="Lipzen A."/>
            <person name="Maire R."/>
            <person name="Meier B."/>
            <person name="Mihaltcheva S."/>
            <person name="Molinier V."/>
            <person name="Murat C."/>
            <person name="Poggeler S."/>
            <person name="Quandt C.A."/>
            <person name="Sperisen C."/>
            <person name="Tritt A."/>
            <person name="Tisserant E."/>
            <person name="Crous P.W."/>
            <person name="Henrissat B."/>
            <person name="Nehls U."/>
            <person name="Egli S."/>
            <person name="Spatafora J.W."/>
            <person name="Grigoriev I.V."/>
            <person name="Martin F.M."/>
        </authorList>
    </citation>
    <scope>NUCLEOTIDE SEQUENCE [LARGE SCALE GENOMIC DNA]</scope>
    <source>
        <strain evidence="2 3">CBS 207.34</strain>
    </source>
</reference>
<sequence length="326" mass="35666">MPNSLSLCLCGGQAGVPWCFHAGLGAAERLAIFVPYIHRPIAVSCLAPCCCRCSGCDVGTLRLGAVCQGDVTRRGHGWFHARWALSTQTMCQWQRCHSLPATRPLSPRADTSMESGTPYCDRSEHSGPRSSLLTSSAPYRPITARGALQPTHRAAVFSLSALPALQVLSFQCHLHSSRLCDLRCSCFPVLKLSPLPTPLILVSLCKLLPSSFQFTSRFRFPRIRPHLIAYLIDQIPPSHPAELRRTKKAQAATVIGSKSTRRQGREITAWAAAHARPHWHHPRCEIISLPPSHPATSLLGSPFISRPNAIVERFASLPRAGPQSDS</sequence>
<feature type="region of interest" description="Disordered" evidence="1">
    <location>
        <begin position="104"/>
        <end position="133"/>
    </location>
</feature>
<dbReference type="EMBL" id="KV750831">
    <property type="protein sequence ID" value="OCL03015.1"/>
    <property type="molecule type" value="Genomic_DNA"/>
</dbReference>
<organism evidence="2 3">
    <name type="scientific">Glonium stellatum</name>
    <dbReference type="NCBI Taxonomy" id="574774"/>
    <lineage>
        <taxon>Eukaryota</taxon>
        <taxon>Fungi</taxon>
        <taxon>Dikarya</taxon>
        <taxon>Ascomycota</taxon>
        <taxon>Pezizomycotina</taxon>
        <taxon>Dothideomycetes</taxon>
        <taxon>Pleosporomycetidae</taxon>
        <taxon>Gloniales</taxon>
        <taxon>Gloniaceae</taxon>
        <taxon>Glonium</taxon>
    </lineage>
</organism>
<name>A0A8E2EQZ4_9PEZI</name>